<reference evidence="3" key="1">
    <citation type="submission" date="2021-01" db="EMBL/GenBank/DDBJ databases">
        <title>Whole genome shotgun sequence of Virgisporangium aurantiacum NBRC 16421.</title>
        <authorList>
            <person name="Komaki H."/>
            <person name="Tamura T."/>
        </authorList>
    </citation>
    <scope>NUCLEOTIDE SEQUENCE</scope>
    <source>
        <strain evidence="3">NBRC 16421</strain>
    </source>
</reference>
<organism evidence="3 4">
    <name type="scientific">Virgisporangium aurantiacum</name>
    <dbReference type="NCBI Taxonomy" id="175570"/>
    <lineage>
        <taxon>Bacteria</taxon>
        <taxon>Bacillati</taxon>
        <taxon>Actinomycetota</taxon>
        <taxon>Actinomycetes</taxon>
        <taxon>Micromonosporales</taxon>
        <taxon>Micromonosporaceae</taxon>
        <taxon>Virgisporangium</taxon>
    </lineage>
</organism>
<dbReference type="SMART" id="SM00829">
    <property type="entry name" value="PKS_ER"/>
    <property type="match status" value="1"/>
</dbReference>
<evidence type="ECO:0000259" key="2">
    <source>
        <dbReference type="SMART" id="SM00829"/>
    </source>
</evidence>
<keyword evidence="1" id="KW-0560">Oxidoreductase</keyword>
<dbReference type="InterPro" id="IPR036291">
    <property type="entry name" value="NAD(P)-bd_dom_sf"/>
</dbReference>
<dbReference type="Pfam" id="PF00107">
    <property type="entry name" value="ADH_zinc_N"/>
    <property type="match status" value="1"/>
</dbReference>
<dbReference type="InterPro" id="IPR011032">
    <property type="entry name" value="GroES-like_sf"/>
</dbReference>
<dbReference type="SUPFAM" id="SSF50129">
    <property type="entry name" value="GroES-like"/>
    <property type="match status" value="1"/>
</dbReference>
<dbReference type="InterPro" id="IPR013149">
    <property type="entry name" value="ADH-like_C"/>
</dbReference>
<protein>
    <recommendedName>
        <fullName evidence="2">Enoyl reductase (ER) domain-containing protein</fullName>
    </recommendedName>
</protein>
<proteinExistence type="predicted"/>
<sequence>MGAPAPTDFETRTAELPALEPGQVLVANRYMALGAVMRTMLAGGTASLPGFEPGEPLFARTLGTVLASAAPRVAAGADVVHMAGWSTHAVVDADRCRPVPDGDPMRHLSSGVTAYVGLRLAGVRAGDTVYVSSAAGAVGSAAGILARTLGAGRVVGGTRSAWKTSELVDRLGYDAAVDYASGDVEAALAACAPDGIDVYFDNVGGDHLATVVGLLNDGGRVALCGTLADRPGPRLDLPAVIGKGLTLRGFRASAHPDLHDGYPAPDLPHVVVDGLDAAPGALLDLFAGRYVGTVLVRLDGGTQ</sequence>
<dbReference type="AlphaFoldDB" id="A0A8J3Z7M3"/>
<dbReference type="Pfam" id="PF16884">
    <property type="entry name" value="ADH_N_2"/>
    <property type="match status" value="1"/>
</dbReference>
<accession>A0A8J3Z7M3</accession>
<dbReference type="Gene3D" id="3.90.180.10">
    <property type="entry name" value="Medium-chain alcohol dehydrogenases, catalytic domain"/>
    <property type="match status" value="1"/>
</dbReference>
<dbReference type="Proteomes" id="UP000612585">
    <property type="component" value="Unassembled WGS sequence"/>
</dbReference>
<dbReference type="EMBL" id="BOPG01000024">
    <property type="protein sequence ID" value="GIJ56393.1"/>
    <property type="molecule type" value="Genomic_DNA"/>
</dbReference>
<dbReference type="GO" id="GO:0016628">
    <property type="term" value="F:oxidoreductase activity, acting on the CH-CH group of donors, NAD or NADP as acceptor"/>
    <property type="evidence" value="ECO:0007669"/>
    <property type="project" value="InterPro"/>
</dbReference>
<evidence type="ECO:0000313" key="3">
    <source>
        <dbReference type="EMBL" id="GIJ56393.1"/>
    </source>
</evidence>
<comment type="caution">
    <text evidence="3">The sequence shown here is derived from an EMBL/GenBank/DDBJ whole genome shotgun (WGS) entry which is preliminary data.</text>
</comment>
<evidence type="ECO:0000313" key="4">
    <source>
        <dbReference type="Proteomes" id="UP000612585"/>
    </source>
</evidence>
<name>A0A8J3Z7M3_9ACTN</name>
<dbReference type="CDD" id="cd05288">
    <property type="entry name" value="PGDH"/>
    <property type="match status" value="1"/>
</dbReference>
<dbReference type="InterPro" id="IPR045010">
    <property type="entry name" value="MDR_fam"/>
</dbReference>
<dbReference type="Gene3D" id="3.40.50.720">
    <property type="entry name" value="NAD(P)-binding Rossmann-like Domain"/>
    <property type="match status" value="1"/>
</dbReference>
<dbReference type="InterPro" id="IPR020843">
    <property type="entry name" value="ER"/>
</dbReference>
<keyword evidence="4" id="KW-1185">Reference proteome</keyword>
<dbReference type="PANTHER" id="PTHR43205">
    <property type="entry name" value="PROSTAGLANDIN REDUCTASE"/>
    <property type="match status" value="1"/>
</dbReference>
<dbReference type="SUPFAM" id="SSF51735">
    <property type="entry name" value="NAD(P)-binding Rossmann-fold domains"/>
    <property type="match status" value="1"/>
</dbReference>
<dbReference type="InterPro" id="IPR041694">
    <property type="entry name" value="ADH_N_2"/>
</dbReference>
<feature type="domain" description="Enoyl reductase (ER)" evidence="2">
    <location>
        <begin position="2"/>
        <end position="296"/>
    </location>
</feature>
<dbReference type="PANTHER" id="PTHR43205:SF7">
    <property type="entry name" value="PROSTAGLANDIN REDUCTASE 1"/>
    <property type="match status" value="1"/>
</dbReference>
<gene>
    <name evidence="3" type="ORF">Vau01_039090</name>
</gene>
<evidence type="ECO:0000256" key="1">
    <source>
        <dbReference type="ARBA" id="ARBA00023002"/>
    </source>
</evidence>